<dbReference type="AlphaFoldDB" id="A0A836FYB4"/>
<dbReference type="InterPro" id="IPR026704">
    <property type="entry name" value="KATNIP"/>
</dbReference>
<keyword evidence="4" id="KW-1185">Reference proteome</keyword>
<reference evidence="3" key="1">
    <citation type="submission" date="2020-03" db="EMBL/GenBank/DDBJ databases">
        <title>Relaxed selection underlies rapid genomic changes in the transitions from sociality to social parasitism in ants.</title>
        <authorList>
            <person name="Bi X."/>
        </authorList>
    </citation>
    <scope>NUCLEOTIDE SEQUENCE</scope>
    <source>
        <strain evidence="3">BGI-DK2014a</strain>
        <tissue evidence="3">Whole body</tissue>
    </source>
</reference>
<evidence type="ECO:0000259" key="2">
    <source>
        <dbReference type="Pfam" id="PF14652"/>
    </source>
</evidence>
<evidence type="ECO:0000313" key="4">
    <source>
        <dbReference type="Proteomes" id="UP000669903"/>
    </source>
</evidence>
<dbReference type="Proteomes" id="UP000669903">
    <property type="component" value="Unassembled WGS sequence"/>
</dbReference>
<evidence type="ECO:0000313" key="3">
    <source>
        <dbReference type="EMBL" id="KAG5335065.1"/>
    </source>
</evidence>
<gene>
    <name evidence="3" type="ORF">G6Z76_0005270</name>
</gene>
<feature type="non-terminal residue" evidence="3">
    <location>
        <position position="929"/>
    </location>
</feature>
<sequence length="929" mass="106274">MDNVTYDKMENKTASLAANALKMPSWLMEMTDNVEKINTSNDAKSLKMETFVLIDDQHHLKNITIKKEDEDTNNQPNSYQSNLSHLYIDANITLQTPCTSKSLPNTPKSEQVQVKRRTRACSAVVNAKYRTKNDFHGLDAYLERKQMEKHGMYLTFGNYNDDKTGDEDQSYFEHRISSVPNRADTRLHLSDDNYLNDSTCSTQNEGNPKLLSGQYHEIFKKNNFVKSFVIFFQLFQIADFNKFRPVSTVVRLAWQSTCCIILHLCNIQIRIKYNLVYILFLDKLYRNFIIPELPSGDSLVIDIISTWGDKHYVGLNGIEIFSNTGEPARIKEIRAHTTSVNQSPNNDHPYTINNLINGINRTRDDANLWLTPYSNGDHHYVYMIFEFTITIAMIRIWNYNKSRIHSFRGAKDVIIKLNDIIIFYGEIAKASGDDMGSLDSFGDTILFTTDENILELISKHDNTFIEFNNGTSDCEEKEIIRPITATMTNDQIVSARRNNSDDSIENSPNAYTNSKIRNTAVIPLSCREIQLIILSNWGLQHLVGLTGIELIGDQGVAVPLVSANLHCNAADTHLMRLIDGHNVTTEMDYMWLADLMLNKRITITITFDMDVFLTGIRIWNYNASLELSYCGAQIIQTVKQLLIKLDGRQLYDENYSDGFLLRRAPGSCHYDFVQEISFLNPPNREQSSNQIIDPITKSLEGICYSETAHKKLKNVLSCITYNFLELESFDSNYEAPSMPRGFVYQIIIFSTWGDSYYVGLNGIQLYDNYGKEIKLTADNVAAFPESVNIIEGIDNDIRTPDKLIDGINDTRDGRHAWLAPILPGQTNRVYLIFYHPIMVSMIKIWNYGKTSQRRVKEFAILVDDLLVYNGTLDKHNLYGLVTFVKENSNENLINRSEQEGRLLNLRRNTSGTNSLPDPSLRPHTSLQFK</sequence>
<feature type="non-terminal residue" evidence="3">
    <location>
        <position position="1"/>
    </location>
</feature>
<dbReference type="Pfam" id="PF14652">
    <property type="entry name" value="DUF4457"/>
    <property type="match status" value="2"/>
</dbReference>
<feature type="domain" description="KATNIP" evidence="2">
    <location>
        <begin position="286"/>
        <end position="429"/>
    </location>
</feature>
<dbReference type="InterPro" id="IPR027859">
    <property type="entry name" value="KATNIP_dom"/>
</dbReference>
<accession>A0A836FYB4</accession>
<evidence type="ECO:0000256" key="1">
    <source>
        <dbReference type="SAM" id="MobiDB-lite"/>
    </source>
</evidence>
<proteinExistence type="predicted"/>
<dbReference type="PANTHER" id="PTHR21534">
    <property type="entry name" value="KATANIN-INTERACTING PROTEIN"/>
    <property type="match status" value="1"/>
</dbReference>
<feature type="region of interest" description="Disordered" evidence="1">
    <location>
        <begin position="907"/>
        <end position="929"/>
    </location>
</feature>
<feature type="domain" description="KATNIP" evidence="2">
    <location>
        <begin position="531"/>
        <end position="874"/>
    </location>
</feature>
<dbReference type="EMBL" id="JAANIC010004352">
    <property type="protein sequence ID" value="KAG5335065.1"/>
    <property type="molecule type" value="Genomic_DNA"/>
</dbReference>
<protein>
    <submittedName>
        <fullName evidence="3">K0556 protein</fullName>
    </submittedName>
</protein>
<comment type="caution">
    <text evidence="3">The sequence shown here is derived from an EMBL/GenBank/DDBJ whole genome shotgun (WGS) entry which is preliminary data.</text>
</comment>
<dbReference type="PANTHER" id="PTHR21534:SF0">
    <property type="entry name" value="KATANIN-INTERACTING PROTEIN"/>
    <property type="match status" value="1"/>
</dbReference>
<name>A0A836FYB4_9HYME</name>
<organism evidence="3 4">
    <name type="scientific">Acromyrmex charruanus</name>
    <dbReference type="NCBI Taxonomy" id="2715315"/>
    <lineage>
        <taxon>Eukaryota</taxon>
        <taxon>Metazoa</taxon>
        <taxon>Ecdysozoa</taxon>
        <taxon>Arthropoda</taxon>
        <taxon>Hexapoda</taxon>
        <taxon>Insecta</taxon>
        <taxon>Pterygota</taxon>
        <taxon>Neoptera</taxon>
        <taxon>Endopterygota</taxon>
        <taxon>Hymenoptera</taxon>
        <taxon>Apocrita</taxon>
        <taxon>Aculeata</taxon>
        <taxon>Formicoidea</taxon>
        <taxon>Formicidae</taxon>
        <taxon>Myrmicinae</taxon>
        <taxon>Acromyrmex</taxon>
    </lineage>
</organism>